<gene>
    <name evidence="2" type="ORF">IV203_033774</name>
</gene>
<dbReference type="PANTHER" id="PTHR43169:SF2">
    <property type="entry name" value="NAD_GMP SYNTHASE DOMAIN-CONTAINING PROTEIN"/>
    <property type="match status" value="1"/>
</dbReference>
<dbReference type="OrthoDB" id="42985at2759"/>
<comment type="caution">
    <text evidence="2">The sequence shown here is derived from an EMBL/GenBank/DDBJ whole genome shotgun (WGS) entry which is preliminary data.</text>
</comment>
<feature type="region of interest" description="Disordered" evidence="1">
    <location>
        <begin position="172"/>
        <end position="193"/>
    </location>
</feature>
<evidence type="ECO:0000313" key="3">
    <source>
        <dbReference type="Proteomes" id="UP000693970"/>
    </source>
</evidence>
<dbReference type="Proteomes" id="UP000693970">
    <property type="component" value="Unassembled WGS sequence"/>
</dbReference>
<reference evidence="2" key="1">
    <citation type="journal article" date="2021" name="Sci. Rep.">
        <title>Diploid genomic architecture of Nitzschia inconspicua, an elite biomass production diatom.</title>
        <authorList>
            <person name="Oliver A."/>
            <person name="Podell S."/>
            <person name="Pinowska A."/>
            <person name="Traller J.C."/>
            <person name="Smith S.R."/>
            <person name="McClure R."/>
            <person name="Beliaev A."/>
            <person name="Bohutskyi P."/>
            <person name="Hill E.A."/>
            <person name="Rabines A."/>
            <person name="Zheng H."/>
            <person name="Allen L.Z."/>
            <person name="Kuo A."/>
            <person name="Grigoriev I.V."/>
            <person name="Allen A.E."/>
            <person name="Hazlebeck D."/>
            <person name="Allen E.E."/>
        </authorList>
    </citation>
    <scope>NUCLEOTIDE SEQUENCE</scope>
    <source>
        <strain evidence="2">Hildebrandi</strain>
    </source>
</reference>
<name>A0A9K3M4D4_9STRA</name>
<dbReference type="EMBL" id="JAGRRH010000002">
    <property type="protein sequence ID" value="KAG7373050.1"/>
    <property type="molecule type" value="Genomic_DNA"/>
</dbReference>
<organism evidence="2 3">
    <name type="scientific">Nitzschia inconspicua</name>
    <dbReference type="NCBI Taxonomy" id="303405"/>
    <lineage>
        <taxon>Eukaryota</taxon>
        <taxon>Sar</taxon>
        <taxon>Stramenopiles</taxon>
        <taxon>Ochrophyta</taxon>
        <taxon>Bacillariophyta</taxon>
        <taxon>Bacillariophyceae</taxon>
        <taxon>Bacillariophycidae</taxon>
        <taxon>Bacillariales</taxon>
        <taxon>Bacillariaceae</taxon>
        <taxon>Nitzschia</taxon>
    </lineage>
</organism>
<dbReference type="AlphaFoldDB" id="A0A9K3M4D4"/>
<sequence>MQQKHDHGTQIHHEDDLVFATQLVDELLEYTESLMKNNNGARQRRTEQTIVMDDNSNFLPETEGSRHHIIAFSGGIDSSVVTALIHHIQQNRVLETDHQVTAVLGLSPALSQEQRILAEQVAVHIGVDFEAIPTSEGDDELYRANDGRACLACKTHLYTCLNAISERYGAQQKSENSDTLQSSNNRLYNGTNADDLQDPTRLGLIAASNFDVQSPLLYFQIFDQAERFVRDQLSLPPSYNMRVRLLSQQRAMIEVDDKWVEPVQERINNDTDSTWRSMFVETLGFRSVIVRPFKTGSVAATMEPTPSTLIS</sequence>
<dbReference type="PANTHER" id="PTHR43169">
    <property type="entry name" value="EXSB FAMILY PROTEIN"/>
    <property type="match status" value="1"/>
</dbReference>
<accession>A0A9K3M4D4</accession>
<reference evidence="2" key="2">
    <citation type="submission" date="2021-04" db="EMBL/GenBank/DDBJ databases">
        <authorList>
            <person name="Podell S."/>
        </authorList>
    </citation>
    <scope>NUCLEOTIDE SEQUENCE</scope>
    <source>
        <strain evidence="2">Hildebrandi</strain>
    </source>
</reference>
<evidence type="ECO:0000313" key="2">
    <source>
        <dbReference type="EMBL" id="KAG7373050.1"/>
    </source>
</evidence>
<proteinExistence type="predicted"/>
<protein>
    <submittedName>
        <fullName evidence="2">ATP-utilizing enzyme</fullName>
    </submittedName>
</protein>
<evidence type="ECO:0000256" key="1">
    <source>
        <dbReference type="SAM" id="MobiDB-lite"/>
    </source>
</evidence>
<dbReference type="InterPro" id="IPR052188">
    <property type="entry name" value="Ni-pincer_cofactor_biosynth"/>
</dbReference>
<keyword evidence="3" id="KW-1185">Reference proteome</keyword>